<evidence type="ECO:0000256" key="2">
    <source>
        <dbReference type="ARBA" id="ARBA00022448"/>
    </source>
</evidence>
<dbReference type="InterPro" id="IPR039426">
    <property type="entry name" value="TonB-dep_rcpt-like"/>
</dbReference>
<evidence type="ECO:0000259" key="12">
    <source>
        <dbReference type="Pfam" id="PF07715"/>
    </source>
</evidence>
<dbReference type="InterPro" id="IPR036942">
    <property type="entry name" value="Beta-barrel_TonB_sf"/>
</dbReference>
<evidence type="ECO:0000313" key="13">
    <source>
        <dbReference type="EMBL" id="BBC80026.1"/>
    </source>
</evidence>
<dbReference type="Gene3D" id="2.40.170.20">
    <property type="entry name" value="TonB-dependent receptor, beta-barrel domain"/>
    <property type="match status" value="1"/>
</dbReference>
<feature type="domain" description="TonB-dependent receptor plug" evidence="12">
    <location>
        <begin position="80"/>
        <end position="183"/>
    </location>
</feature>
<dbReference type="GO" id="GO:0009279">
    <property type="term" value="C:cell outer membrane"/>
    <property type="evidence" value="ECO:0007669"/>
    <property type="project" value="UniProtKB-SubCell"/>
</dbReference>
<keyword evidence="2" id="KW-0813">Transport</keyword>
<evidence type="ECO:0000256" key="10">
    <source>
        <dbReference type="ARBA" id="ARBA00023237"/>
    </source>
</evidence>
<evidence type="ECO:0000256" key="8">
    <source>
        <dbReference type="ARBA" id="ARBA00023077"/>
    </source>
</evidence>
<sequence>MFCYLNPILKSRTGIAAVLMMTSSSFAMAAGAPHVRVAKHAGTSKAKTPHHVSFPLSSRQEESVQVSVRRGVQGVNQHKADSSTILTRQVLTERNVRVMTDIVRVAPNLTIQPSFGSSALNFALRGIGLMDFTQNNTPSVMPYMDGVAYPLSIMTSGMLFDIDGVSVSPGPAGFTHGQATTGGEMEFRSGDPTQQFHAGITEDIASYGRNRVEGYLSGPVSRSVSYRIAGQSLTGGGFQHNSQGQGYGNANLGALRGKLRWQIDETTRLDFGGHWTTDQSETSSGHNMYNSYGVPISSDLMQTEWGLIHVLQKFLA</sequence>
<evidence type="ECO:0000256" key="9">
    <source>
        <dbReference type="ARBA" id="ARBA00023136"/>
    </source>
</evidence>
<dbReference type="PANTHER" id="PTHR32552">
    <property type="entry name" value="FERRICHROME IRON RECEPTOR-RELATED"/>
    <property type="match status" value="1"/>
</dbReference>
<evidence type="ECO:0000256" key="7">
    <source>
        <dbReference type="ARBA" id="ARBA00023065"/>
    </source>
</evidence>
<keyword evidence="8" id="KW-0798">TonB box</keyword>
<keyword evidence="7" id="KW-0406">Ion transport</keyword>
<feature type="signal peptide" evidence="11">
    <location>
        <begin position="1"/>
        <end position="29"/>
    </location>
</feature>
<evidence type="ECO:0000256" key="4">
    <source>
        <dbReference type="ARBA" id="ARBA00022496"/>
    </source>
</evidence>
<evidence type="ECO:0000313" key="14">
    <source>
        <dbReference type="Proteomes" id="UP000270034"/>
    </source>
</evidence>
<keyword evidence="9" id="KW-0472">Membrane</keyword>
<reference evidence="13 14" key="1">
    <citation type="submission" date="2018-02" db="EMBL/GenBank/DDBJ databases">
        <title>Acetobacter orientalis genome.</title>
        <authorList>
            <person name="Nakashima N."/>
            <person name="Tamura T."/>
        </authorList>
    </citation>
    <scope>NUCLEOTIDE SEQUENCE [LARGE SCALE GENOMIC DNA]</scope>
    <source>
        <strain evidence="13 14">FAN1</strain>
    </source>
</reference>
<dbReference type="EMBL" id="AP018515">
    <property type="protein sequence ID" value="BBC80026.1"/>
    <property type="molecule type" value="Genomic_DNA"/>
</dbReference>
<keyword evidence="3" id="KW-1134">Transmembrane beta strand</keyword>
<evidence type="ECO:0000256" key="1">
    <source>
        <dbReference type="ARBA" id="ARBA00004571"/>
    </source>
</evidence>
<evidence type="ECO:0000256" key="3">
    <source>
        <dbReference type="ARBA" id="ARBA00022452"/>
    </source>
</evidence>
<protein>
    <submittedName>
        <fullName evidence="13">TonB-dependent receptor</fullName>
    </submittedName>
</protein>
<keyword evidence="10" id="KW-0998">Cell outer membrane</keyword>
<dbReference type="GO" id="GO:0006826">
    <property type="term" value="P:iron ion transport"/>
    <property type="evidence" value="ECO:0007669"/>
    <property type="project" value="UniProtKB-KW"/>
</dbReference>
<keyword evidence="11" id="KW-0732">Signal</keyword>
<dbReference type="PANTHER" id="PTHR32552:SF81">
    <property type="entry name" value="TONB-DEPENDENT OUTER MEMBRANE RECEPTOR"/>
    <property type="match status" value="1"/>
</dbReference>
<evidence type="ECO:0000256" key="6">
    <source>
        <dbReference type="ARBA" id="ARBA00023004"/>
    </source>
</evidence>
<accession>A0A2Z5ZHT7</accession>
<organism evidence="13 14">
    <name type="scientific">Acetobacter orientalis</name>
    <dbReference type="NCBI Taxonomy" id="146474"/>
    <lineage>
        <taxon>Bacteria</taxon>
        <taxon>Pseudomonadati</taxon>
        <taxon>Pseudomonadota</taxon>
        <taxon>Alphaproteobacteria</taxon>
        <taxon>Acetobacterales</taxon>
        <taxon>Acetobacteraceae</taxon>
        <taxon>Acetobacter</taxon>
    </lineage>
</organism>
<keyword evidence="6" id="KW-0408">Iron</keyword>
<dbReference type="AlphaFoldDB" id="A0A2Z5ZHT7"/>
<dbReference type="Pfam" id="PF07715">
    <property type="entry name" value="Plug"/>
    <property type="match status" value="1"/>
</dbReference>
<feature type="chain" id="PRO_5016289492" evidence="11">
    <location>
        <begin position="30"/>
        <end position="316"/>
    </location>
</feature>
<evidence type="ECO:0000256" key="5">
    <source>
        <dbReference type="ARBA" id="ARBA00022692"/>
    </source>
</evidence>
<evidence type="ECO:0000256" key="11">
    <source>
        <dbReference type="SAM" id="SignalP"/>
    </source>
</evidence>
<gene>
    <name evidence="13" type="ORF">AcetOrient_orf02517</name>
</gene>
<keyword evidence="4" id="KW-0410">Iron transport</keyword>
<dbReference type="InterPro" id="IPR012910">
    <property type="entry name" value="Plug_dom"/>
</dbReference>
<name>A0A2Z5ZHT7_9PROT</name>
<comment type="subcellular location">
    <subcellularLocation>
        <location evidence="1">Cell outer membrane</location>
        <topology evidence="1">Multi-pass membrane protein</topology>
    </subcellularLocation>
</comment>
<dbReference type="SUPFAM" id="SSF56935">
    <property type="entry name" value="Porins"/>
    <property type="match status" value="1"/>
</dbReference>
<keyword evidence="13" id="KW-0675">Receptor</keyword>
<keyword evidence="5" id="KW-0812">Transmembrane</keyword>
<proteinExistence type="predicted"/>
<dbReference type="KEGG" id="aot:AcetOri_orf02517"/>
<dbReference type="Proteomes" id="UP000270034">
    <property type="component" value="Chromosome"/>
</dbReference>